<protein>
    <submittedName>
        <fullName evidence="3">Uncharacterized protein</fullName>
    </submittedName>
</protein>
<gene>
    <name evidence="3" type="ORF">LAJ60_04840</name>
</gene>
<organism evidence="3 4">
    <name type="scientific">Bartonella taylorii</name>
    <dbReference type="NCBI Taxonomy" id="33046"/>
    <lineage>
        <taxon>Bacteria</taxon>
        <taxon>Pseudomonadati</taxon>
        <taxon>Pseudomonadota</taxon>
        <taxon>Alphaproteobacteria</taxon>
        <taxon>Hyphomicrobiales</taxon>
        <taxon>Bartonellaceae</taxon>
        <taxon>Bartonella</taxon>
    </lineage>
</organism>
<evidence type="ECO:0000313" key="4">
    <source>
        <dbReference type="Proteomes" id="UP001056980"/>
    </source>
</evidence>
<evidence type="ECO:0000256" key="1">
    <source>
        <dbReference type="SAM" id="MobiDB-lite"/>
    </source>
</evidence>
<evidence type="ECO:0000313" key="3">
    <source>
        <dbReference type="EMBL" id="USP02215.1"/>
    </source>
</evidence>
<name>A0A9Q9DLD2_BARTA</name>
<feature type="compositionally biased region" description="Basic and acidic residues" evidence="1">
    <location>
        <begin position="1"/>
        <end position="16"/>
    </location>
</feature>
<keyword evidence="2" id="KW-1133">Transmembrane helix</keyword>
<keyword evidence="2" id="KW-0472">Membrane</keyword>
<accession>A0A9Q9DLD2</accession>
<dbReference type="KEGG" id="btay:LAJ60_04840"/>
<feature type="transmembrane region" description="Helical" evidence="2">
    <location>
        <begin position="40"/>
        <end position="61"/>
    </location>
</feature>
<keyword evidence="2" id="KW-0812">Transmembrane</keyword>
<feature type="region of interest" description="Disordered" evidence="1">
    <location>
        <begin position="1"/>
        <end position="26"/>
    </location>
</feature>
<reference evidence="3" key="1">
    <citation type="journal article" date="2022" name="Proc. Natl. Acad. Sci. U.S.A.">
        <title>Identification of the Bartonella autotransporter CFA as a protective antigen and hypervariable target of neutralizing antibodies in mice.</title>
        <authorList>
            <person name="Siewert L.K."/>
            <person name="Korotaev A."/>
            <person name="Sedzicki J."/>
            <person name="Fromm K."/>
            <person name="Pinschewer D.D."/>
            <person name="Dehio C."/>
        </authorList>
    </citation>
    <scope>NUCLEOTIDE SEQUENCE</scope>
    <source>
        <strain evidence="3">IBS296</strain>
    </source>
</reference>
<sequence>MMDNKHIQTLQDHHTEQYASPQDHPLDPAVERVRKKLMRFMIVSISITLILILAVLFAVIYKTVKMGSASKQTNSFSSYNKKSEIAHHTLFLPKNTEILSQSLAEDKIMLKILTPEGKTKFMVYNYHTGALIAVLSLETTEETPAPQPR</sequence>
<dbReference type="RefSeq" id="WP_078692097.1">
    <property type="nucleotide sequence ID" value="NZ_CADDYE010000010.1"/>
</dbReference>
<evidence type="ECO:0000256" key="2">
    <source>
        <dbReference type="SAM" id="Phobius"/>
    </source>
</evidence>
<proteinExistence type="predicted"/>
<dbReference type="Proteomes" id="UP001056980">
    <property type="component" value="Chromosome"/>
</dbReference>
<dbReference type="AlphaFoldDB" id="A0A9Q9DLD2"/>
<dbReference type="EMBL" id="CP083444">
    <property type="protein sequence ID" value="USP02215.1"/>
    <property type="molecule type" value="Genomic_DNA"/>
</dbReference>